<name>A0ABQ9HE10_9NEOP</name>
<dbReference type="EMBL" id="JARBHB010000005">
    <property type="protein sequence ID" value="KAJ8882524.1"/>
    <property type="molecule type" value="Genomic_DNA"/>
</dbReference>
<evidence type="ECO:0000313" key="3">
    <source>
        <dbReference type="Proteomes" id="UP001159363"/>
    </source>
</evidence>
<proteinExistence type="predicted"/>
<protein>
    <submittedName>
        <fullName evidence="2">Uncharacterized protein</fullName>
    </submittedName>
</protein>
<comment type="caution">
    <text evidence="2">The sequence shown here is derived from an EMBL/GenBank/DDBJ whole genome shotgun (WGS) entry which is preliminary data.</text>
</comment>
<evidence type="ECO:0000256" key="1">
    <source>
        <dbReference type="SAM" id="MobiDB-lite"/>
    </source>
</evidence>
<feature type="region of interest" description="Disordered" evidence="1">
    <location>
        <begin position="85"/>
        <end position="117"/>
    </location>
</feature>
<organism evidence="2 3">
    <name type="scientific">Dryococelus australis</name>
    <dbReference type="NCBI Taxonomy" id="614101"/>
    <lineage>
        <taxon>Eukaryota</taxon>
        <taxon>Metazoa</taxon>
        <taxon>Ecdysozoa</taxon>
        <taxon>Arthropoda</taxon>
        <taxon>Hexapoda</taxon>
        <taxon>Insecta</taxon>
        <taxon>Pterygota</taxon>
        <taxon>Neoptera</taxon>
        <taxon>Polyneoptera</taxon>
        <taxon>Phasmatodea</taxon>
        <taxon>Verophasmatodea</taxon>
        <taxon>Anareolatae</taxon>
        <taxon>Phasmatidae</taxon>
        <taxon>Eurycanthinae</taxon>
        <taxon>Dryococelus</taxon>
    </lineage>
</organism>
<dbReference type="Proteomes" id="UP001159363">
    <property type="component" value="Chromosome 4"/>
</dbReference>
<feature type="region of interest" description="Disordered" evidence="1">
    <location>
        <begin position="333"/>
        <end position="352"/>
    </location>
</feature>
<evidence type="ECO:0000313" key="2">
    <source>
        <dbReference type="EMBL" id="KAJ8882524.1"/>
    </source>
</evidence>
<feature type="region of interest" description="Disordered" evidence="1">
    <location>
        <begin position="20"/>
        <end position="67"/>
    </location>
</feature>
<gene>
    <name evidence="2" type="ORF">PR048_014335</name>
</gene>
<keyword evidence="3" id="KW-1185">Reference proteome</keyword>
<sequence length="461" mass="50876">MVEGCSLVCRPDVDGEGRAVPTFYQPDGAGKRGRGLRGFARRETFSARDKPTRGKGGEGKKFPFQRKSLDYSRRRKKSYMVFARDPSQRSPGVISGNNGKLKSGWPDRESDPGPPECVSTSLAAEWVGQELIRGHGAWRGCRSPLIPLLHPLQETTFRPPDTRLLCAKHSYFMTYQLKSRKRGGVVVRLLASHLGEPGSIPSGVALGSSHVGIVPSDTAGRRVFSEISYFLSHSSAPSFSLYTTMLRATQNSLRSSTLQHKNTRLLKCNTISAYTRQKEKSKYINRIRLERACQKQSSDAHKTPYDRVNRKMAATRRHLGEVSVVRYPAAQKVPPLAPPFPDSDNKTGGGKADREIKASQGRGYCISLSPAADKGVRITDTPGNQPRNLKPRSRWFARASCPQLQPPQSPSRTPITYKWRSPAPGEVINGEVFMRGDPAFAIRPADSPIPAVSRKRPGSSL</sequence>
<accession>A0ABQ9HE10</accession>
<feature type="compositionally biased region" description="Basic and acidic residues" evidence="1">
    <location>
        <begin position="40"/>
        <end position="67"/>
    </location>
</feature>
<reference evidence="2 3" key="1">
    <citation type="submission" date="2023-02" db="EMBL/GenBank/DDBJ databases">
        <title>LHISI_Scaffold_Assembly.</title>
        <authorList>
            <person name="Stuart O.P."/>
            <person name="Cleave R."/>
            <person name="Magrath M.J.L."/>
            <person name="Mikheyev A.S."/>
        </authorList>
    </citation>
    <scope>NUCLEOTIDE SEQUENCE [LARGE SCALE GENOMIC DNA]</scope>
    <source>
        <strain evidence="2">Daus_M_001</strain>
        <tissue evidence="2">Leg muscle</tissue>
    </source>
</reference>